<dbReference type="RefSeq" id="WP_264810839.1">
    <property type="nucleotide sequence ID" value="NZ_CP110226.1"/>
</dbReference>
<name>A0ABY6MK24_9BACT</name>
<evidence type="ECO:0000313" key="2">
    <source>
        <dbReference type="Proteomes" id="UP001163156"/>
    </source>
</evidence>
<dbReference type="EMBL" id="CP110226">
    <property type="protein sequence ID" value="UZD24120.1"/>
    <property type="molecule type" value="Genomic_DNA"/>
</dbReference>
<accession>A0ABY6MK24</accession>
<protein>
    <submittedName>
        <fullName evidence="1">Uncharacterized protein</fullName>
    </submittedName>
</protein>
<keyword evidence="2" id="KW-1185">Reference proteome</keyword>
<evidence type="ECO:0000313" key="1">
    <source>
        <dbReference type="EMBL" id="UZD24120.1"/>
    </source>
</evidence>
<dbReference type="Proteomes" id="UP001163156">
    <property type="component" value="Chromosome"/>
</dbReference>
<sequence length="252" mass="28922">MKKSKEHSQGIIIEFDSGVIPPPFSHYYRLALDWRERTLAADFEIHYTNREDLTEEEILDEGFTTEDDFSFKGELDYVWKKVLSQEFEKIKWSGRPPEEGGLSISALIDGKAGTAKSPENQEAWQMLAQDVIQAIFETAKKEAPLTVNYRLVDNDKIQDCAITMKFSSRQAIFQSKDESKEINWEYAVQLLKMVFTPDYNYELAKENPSNKRGSYIECGDGYWHELGKGVVNIDTSFDAVDKIKSGFENLLS</sequence>
<reference evidence="1" key="1">
    <citation type="submission" date="2022-10" db="EMBL/GenBank/DDBJ databases">
        <title>Algoriphagus sp. a novel bacteria isolate from halophytes salicornia europaea.</title>
        <authorList>
            <person name="Peng Y."/>
            <person name="Jiang L."/>
            <person name="Lee J."/>
        </authorList>
    </citation>
    <scope>NUCLEOTIDE SEQUENCE</scope>
    <source>
        <strain evidence="1">TR-M5</strain>
    </source>
</reference>
<organism evidence="1 2">
    <name type="scientific">Algoriphagus halophytocola</name>
    <dbReference type="NCBI Taxonomy" id="2991499"/>
    <lineage>
        <taxon>Bacteria</taxon>
        <taxon>Pseudomonadati</taxon>
        <taxon>Bacteroidota</taxon>
        <taxon>Cytophagia</taxon>
        <taxon>Cytophagales</taxon>
        <taxon>Cyclobacteriaceae</taxon>
        <taxon>Algoriphagus</taxon>
    </lineage>
</organism>
<gene>
    <name evidence="1" type="ORF">OM944_06370</name>
</gene>
<proteinExistence type="predicted"/>